<evidence type="ECO:0000256" key="1">
    <source>
        <dbReference type="SAM" id="Phobius"/>
    </source>
</evidence>
<feature type="transmembrane region" description="Helical" evidence="1">
    <location>
        <begin position="20"/>
        <end position="42"/>
    </location>
</feature>
<organism evidence="2 3">
    <name type="scientific">Ralstonia holmesii</name>
    <dbReference type="NCBI Taxonomy" id="3058602"/>
    <lineage>
        <taxon>Bacteria</taxon>
        <taxon>Pseudomonadati</taxon>
        <taxon>Pseudomonadota</taxon>
        <taxon>Betaproteobacteria</taxon>
        <taxon>Burkholderiales</taxon>
        <taxon>Burkholderiaceae</taxon>
        <taxon>Ralstonia</taxon>
    </lineage>
</organism>
<gene>
    <name evidence="2" type="primary">ybcI</name>
    <name evidence="2" type="ORF">LMG18096_02732</name>
</gene>
<evidence type="ECO:0000313" key="2">
    <source>
        <dbReference type="EMBL" id="CAJ0792804.1"/>
    </source>
</evidence>
<dbReference type="Pfam" id="PF04307">
    <property type="entry name" value="YdjM"/>
    <property type="match status" value="1"/>
</dbReference>
<name>A0ABC8QDP5_9RALS</name>
<comment type="caution">
    <text evidence="2">The sequence shown here is derived from an EMBL/GenBank/DDBJ whole genome shotgun (WGS) entry which is preliminary data.</text>
</comment>
<accession>A0ABC8QDP5</accession>
<protein>
    <submittedName>
        <fullName evidence="2">Inner membrane protein YbcI</fullName>
    </submittedName>
</protein>
<feature type="transmembrane region" description="Helical" evidence="1">
    <location>
        <begin position="119"/>
        <end position="138"/>
    </location>
</feature>
<sequence>MLPDLDVAALKLGIRYQDAFGHRGATHSIAFALVLAMLAALAHPLLKSTAWRSAVFVGLAALSHPLLDMCTNGGMGVALLWPFSEHRWFSPFRPIAVSPLGVTRFVGSRGVAVMASELYWVWLPTALLSLALVVGRWIEKSNPPDQA</sequence>
<proteinExistence type="predicted"/>
<keyword evidence="1" id="KW-1133">Transmembrane helix</keyword>
<keyword evidence="1" id="KW-0472">Membrane</keyword>
<evidence type="ECO:0000313" key="3">
    <source>
        <dbReference type="Proteomes" id="UP001189663"/>
    </source>
</evidence>
<dbReference type="AlphaFoldDB" id="A0ABC8QDP5"/>
<dbReference type="EMBL" id="CATZAT010000005">
    <property type="protein sequence ID" value="CAJ0792804.1"/>
    <property type="molecule type" value="Genomic_DNA"/>
</dbReference>
<keyword evidence="1" id="KW-0812">Transmembrane</keyword>
<dbReference type="Proteomes" id="UP001189663">
    <property type="component" value="Unassembled WGS sequence"/>
</dbReference>
<reference evidence="2 3" key="1">
    <citation type="submission" date="2023-07" db="EMBL/GenBank/DDBJ databases">
        <authorList>
            <person name="Peeters C."/>
        </authorList>
    </citation>
    <scope>NUCLEOTIDE SEQUENCE [LARGE SCALE GENOMIC DNA]</scope>
    <source>
        <strain evidence="2 3">LMG 18096</strain>
    </source>
</reference>
<dbReference type="PANTHER" id="PTHR35531">
    <property type="entry name" value="INNER MEMBRANE PROTEIN YBCI-RELATED"/>
    <property type="match status" value="1"/>
</dbReference>
<keyword evidence="3" id="KW-1185">Reference proteome</keyword>
<dbReference type="PANTHER" id="PTHR35531:SF1">
    <property type="entry name" value="INNER MEMBRANE PROTEIN YBCI-RELATED"/>
    <property type="match status" value="1"/>
</dbReference>
<dbReference type="InterPro" id="IPR007404">
    <property type="entry name" value="YdjM-like"/>
</dbReference>